<dbReference type="GO" id="GO:0019301">
    <property type="term" value="P:rhamnose catabolic process"/>
    <property type="evidence" value="ECO:0007669"/>
    <property type="project" value="TreeGrafter"/>
</dbReference>
<gene>
    <name evidence="1" type="ORF">SAMN04487968_105275</name>
</gene>
<dbReference type="InterPro" id="IPR011008">
    <property type="entry name" value="Dimeric_a/b-barrel"/>
</dbReference>
<protein>
    <submittedName>
        <fullName evidence="1">L-rhamnose mutarotase</fullName>
    </submittedName>
</protein>
<evidence type="ECO:0000313" key="1">
    <source>
        <dbReference type="EMBL" id="SFC35025.1"/>
    </source>
</evidence>
<dbReference type="OrthoDB" id="9799608at2"/>
<organism evidence="1 2">
    <name type="scientific">Nocardioides terrae</name>
    <dbReference type="NCBI Taxonomy" id="574651"/>
    <lineage>
        <taxon>Bacteria</taxon>
        <taxon>Bacillati</taxon>
        <taxon>Actinomycetota</taxon>
        <taxon>Actinomycetes</taxon>
        <taxon>Propionibacteriales</taxon>
        <taxon>Nocardioidaceae</taxon>
        <taxon>Nocardioides</taxon>
    </lineage>
</organism>
<dbReference type="Pfam" id="PF05336">
    <property type="entry name" value="rhaM"/>
    <property type="match status" value="1"/>
</dbReference>
<dbReference type="GO" id="GO:0016857">
    <property type="term" value="F:racemase and epimerase activity, acting on carbohydrates and derivatives"/>
    <property type="evidence" value="ECO:0007669"/>
    <property type="project" value="InterPro"/>
</dbReference>
<accession>A0A1I1IFS0</accession>
<dbReference type="EMBL" id="FOLB01000005">
    <property type="protein sequence ID" value="SFC35025.1"/>
    <property type="molecule type" value="Genomic_DNA"/>
</dbReference>
<dbReference type="InterPro" id="IPR008000">
    <property type="entry name" value="Rham/fucose_mutarotase"/>
</dbReference>
<dbReference type="PANTHER" id="PTHR34389">
    <property type="entry name" value="L-RHAMNOSE MUTAROTASE"/>
    <property type="match status" value="1"/>
</dbReference>
<name>A0A1I1IFS0_9ACTN</name>
<dbReference type="Proteomes" id="UP000198832">
    <property type="component" value="Unassembled WGS sequence"/>
</dbReference>
<dbReference type="PANTHER" id="PTHR34389:SF2">
    <property type="entry name" value="L-RHAMNOSE MUTAROTASE"/>
    <property type="match status" value="1"/>
</dbReference>
<dbReference type="RefSeq" id="WP_091122809.1">
    <property type="nucleotide sequence ID" value="NZ_FOLB01000005.1"/>
</dbReference>
<reference evidence="1 2" key="1">
    <citation type="submission" date="2016-10" db="EMBL/GenBank/DDBJ databases">
        <authorList>
            <person name="de Groot N.N."/>
        </authorList>
    </citation>
    <scope>NUCLEOTIDE SEQUENCE [LARGE SCALE GENOMIC DNA]</scope>
    <source>
        <strain evidence="1 2">CGMCC 1.7056</strain>
    </source>
</reference>
<proteinExistence type="predicted"/>
<keyword evidence="2" id="KW-1185">Reference proteome</keyword>
<dbReference type="Gene3D" id="3.30.70.100">
    <property type="match status" value="1"/>
</dbReference>
<dbReference type="SUPFAM" id="SSF54909">
    <property type="entry name" value="Dimeric alpha+beta barrel"/>
    <property type="match status" value="1"/>
</dbReference>
<dbReference type="STRING" id="574651.SAMN04487968_105275"/>
<sequence>MQRVCFQLQVRPDRLEEYKRRHAAVWPDMLRALHETGWHNYSLFLRRDGLLIGYLETPSLEQAQAGMAAHEVNARWQGEMAEFFEDLGESAPDVGFLVLEEIFHLEDQLGTADQTEAK</sequence>
<evidence type="ECO:0000313" key="2">
    <source>
        <dbReference type="Proteomes" id="UP000198832"/>
    </source>
</evidence>
<dbReference type="AlphaFoldDB" id="A0A1I1IFS0"/>